<organism evidence="7 8">
    <name type="scientific">Streptomyces marispadix</name>
    <dbReference type="NCBI Taxonomy" id="2922868"/>
    <lineage>
        <taxon>Bacteria</taxon>
        <taxon>Bacillati</taxon>
        <taxon>Actinomycetota</taxon>
        <taxon>Actinomycetes</taxon>
        <taxon>Kitasatosporales</taxon>
        <taxon>Streptomycetaceae</taxon>
        <taxon>Streptomyces</taxon>
    </lineage>
</organism>
<protein>
    <submittedName>
        <fullName evidence="7">FAD-dependent monooxygenase</fullName>
    </submittedName>
</protein>
<evidence type="ECO:0000313" key="8">
    <source>
        <dbReference type="Proteomes" id="UP001166784"/>
    </source>
</evidence>
<evidence type="ECO:0000256" key="5">
    <source>
        <dbReference type="ARBA" id="ARBA00023033"/>
    </source>
</evidence>
<dbReference type="GO" id="GO:0004497">
    <property type="term" value="F:monooxygenase activity"/>
    <property type="evidence" value="ECO:0007669"/>
    <property type="project" value="UniProtKB-KW"/>
</dbReference>
<evidence type="ECO:0000256" key="2">
    <source>
        <dbReference type="ARBA" id="ARBA00022630"/>
    </source>
</evidence>
<keyword evidence="4" id="KW-0560">Oxidoreductase</keyword>
<dbReference type="SUPFAM" id="SSF51905">
    <property type="entry name" value="FAD/NAD(P)-binding domain"/>
    <property type="match status" value="1"/>
</dbReference>
<dbReference type="RefSeq" id="WP_241058591.1">
    <property type="nucleotide sequence ID" value="NZ_JAKWJU010000002.1"/>
</dbReference>
<gene>
    <name evidence="7" type="ORF">MMA15_08965</name>
</gene>
<dbReference type="EMBL" id="JAKWJU010000002">
    <property type="protein sequence ID" value="MCH6160536.1"/>
    <property type="molecule type" value="Genomic_DNA"/>
</dbReference>
<proteinExistence type="predicted"/>
<dbReference type="Gene3D" id="3.50.50.60">
    <property type="entry name" value="FAD/NAD(P)-binding domain"/>
    <property type="match status" value="1"/>
</dbReference>
<accession>A0ABS9SWV5</accession>
<dbReference type="Pfam" id="PF01494">
    <property type="entry name" value="FAD_binding_3"/>
    <property type="match status" value="1"/>
</dbReference>
<evidence type="ECO:0000259" key="6">
    <source>
        <dbReference type="Pfam" id="PF01494"/>
    </source>
</evidence>
<evidence type="ECO:0000313" key="7">
    <source>
        <dbReference type="EMBL" id="MCH6160536.1"/>
    </source>
</evidence>
<keyword evidence="5 7" id="KW-0503">Monooxygenase</keyword>
<dbReference type="InterPro" id="IPR036188">
    <property type="entry name" value="FAD/NAD-bd_sf"/>
</dbReference>
<dbReference type="SUPFAM" id="SSF54373">
    <property type="entry name" value="FAD-linked reductases, C-terminal domain"/>
    <property type="match status" value="1"/>
</dbReference>
<dbReference type="InterPro" id="IPR050493">
    <property type="entry name" value="FAD-dep_Monooxygenase_BioMet"/>
</dbReference>
<evidence type="ECO:0000256" key="1">
    <source>
        <dbReference type="ARBA" id="ARBA00001974"/>
    </source>
</evidence>
<keyword evidence="3" id="KW-0274">FAD</keyword>
<keyword evidence="2" id="KW-0285">Flavoprotein</keyword>
<keyword evidence="8" id="KW-1185">Reference proteome</keyword>
<comment type="caution">
    <text evidence="7">The sequence shown here is derived from an EMBL/GenBank/DDBJ whole genome shotgun (WGS) entry which is preliminary data.</text>
</comment>
<dbReference type="PANTHER" id="PTHR13789:SF318">
    <property type="entry name" value="GERANYLGERANYL DIPHOSPHATE REDUCTASE"/>
    <property type="match status" value="1"/>
</dbReference>
<reference evidence="7" key="2">
    <citation type="journal article" date="2023" name="Int. J. Syst. Evol. Microbiol.">
        <title>Streptomyces marispadix sp. nov., isolated from marine beach sediment of the Northern Coast of Portugal.</title>
        <authorList>
            <person name="dos Santos J.D.N."/>
            <person name="Vitorino I.R."/>
            <person name="Kallscheuer N."/>
            <person name="Srivastava A."/>
            <person name="Krautwurst S."/>
            <person name="Marz M."/>
            <person name="Jogler C."/>
            <person name="Lobo Da Cunha A."/>
            <person name="Catita J."/>
            <person name="Goncalves H."/>
            <person name="Gonzalez I."/>
            <person name="Reyes F."/>
            <person name="Lage O.M."/>
        </authorList>
    </citation>
    <scope>NUCLEOTIDE SEQUENCE</scope>
    <source>
        <strain evidence="7">M600PL45_2</strain>
    </source>
</reference>
<comment type="cofactor">
    <cofactor evidence="1">
        <name>FAD</name>
        <dbReference type="ChEBI" id="CHEBI:57692"/>
    </cofactor>
</comment>
<dbReference type="PRINTS" id="PR00420">
    <property type="entry name" value="RNGMNOXGNASE"/>
</dbReference>
<sequence>MDVVIAGGGIAGLGNAYALATAGHRVRVLERAPDFTEIGAGLQLAPNATRVLRGWGLLDEVVELGVLPRRLVFRDMLDGTPLTRLDLDDVFEARYGAPYVLIHRSDLLRVLVSACERAGVDLVPDHDVVGVETDGDRAVVHTAGVRARHRAQVALAADGLRSRLRARISDDEPVPSGYVAYRGAFPVAEVAGRLGEDALRDVVVHIGPGCHLVQYPLRSGEIFNTVAVFASPGFRRGESDWGGPDELDAAFADACEEAQRGLKSLWRDRRWPMYDREPIPRWVDGRLALTGDAAHPMLQYLAQGACQALEDAECLAARTVKYRAPGGGCDWPGALREYEAARTARTAEVQYAARVWGETWHVDGFARTLRNTLFRDRDPADFRHVDWLYAAP</sequence>
<dbReference type="PANTHER" id="PTHR13789">
    <property type="entry name" value="MONOOXYGENASE"/>
    <property type="match status" value="1"/>
</dbReference>
<dbReference type="InterPro" id="IPR002938">
    <property type="entry name" value="FAD-bd"/>
</dbReference>
<evidence type="ECO:0000256" key="3">
    <source>
        <dbReference type="ARBA" id="ARBA00022827"/>
    </source>
</evidence>
<evidence type="ECO:0000256" key="4">
    <source>
        <dbReference type="ARBA" id="ARBA00023002"/>
    </source>
</evidence>
<name>A0ABS9SWV5_9ACTN</name>
<dbReference type="Proteomes" id="UP001166784">
    <property type="component" value="Unassembled WGS sequence"/>
</dbReference>
<reference evidence="7" key="1">
    <citation type="submission" date="2022-03" db="EMBL/GenBank/DDBJ databases">
        <authorList>
            <person name="Santos J.D.N."/>
            <person name="Kallscheuer N."/>
            <person name="Jogler C."/>
            <person name="Lage O.M."/>
        </authorList>
    </citation>
    <scope>NUCLEOTIDE SEQUENCE</scope>
    <source>
        <strain evidence="7">M600PL45_2</strain>
    </source>
</reference>
<feature type="domain" description="FAD-binding" evidence="6">
    <location>
        <begin position="2"/>
        <end position="317"/>
    </location>
</feature>